<feature type="compositionally biased region" description="Basic and acidic residues" evidence="6">
    <location>
        <begin position="109"/>
        <end position="122"/>
    </location>
</feature>
<feature type="transmembrane region" description="Helical" evidence="7">
    <location>
        <begin position="237"/>
        <end position="256"/>
    </location>
</feature>
<name>A0A059C7U6_EUCGR</name>
<gene>
    <name evidence="8" type="ORF">EUGRSUZ_E03238</name>
</gene>
<organism evidence="8">
    <name type="scientific">Eucalyptus grandis</name>
    <name type="common">Flooded gum</name>
    <dbReference type="NCBI Taxonomy" id="71139"/>
    <lineage>
        <taxon>Eukaryota</taxon>
        <taxon>Viridiplantae</taxon>
        <taxon>Streptophyta</taxon>
        <taxon>Embryophyta</taxon>
        <taxon>Tracheophyta</taxon>
        <taxon>Spermatophyta</taxon>
        <taxon>Magnoliopsida</taxon>
        <taxon>eudicotyledons</taxon>
        <taxon>Gunneridae</taxon>
        <taxon>Pentapetalae</taxon>
        <taxon>rosids</taxon>
        <taxon>malvids</taxon>
        <taxon>Myrtales</taxon>
        <taxon>Myrtaceae</taxon>
        <taxon>Myrtoideae</taxon>
        <taxon>Eucalypteae</taxon>
        <taxon>Eucalyptus</taxon>
    </lineage>
</organism>
<keyword evidence="3 7" id="KW-0812">Transmembrane</keyword>
<evidence type="ECO:0000256" key="6">
    <source>
        <dbReference type="SAM" id="MobiDB-lite"/>
    </source>
</evidence>
<dbReference type="PANTHER" id="PTHR31621:SF1">
    <property type="entry name" value="PROTEIN DMP5"/>
    <property type="match status" value="1"/>
</dbReference>
<dbReference type="InParanoid" id="A0A059C7U6"/>
<protein>
    <submittedName>
        <fullName evidence="8">Uncharacterized protein</fullName>
    </submittedName>
</protein>
<feature type="transmembrane region" description="Helical" evidence="7">
    <location>
        <begin position="195"/>
        <end position="217"/>
    </location>
</feature>
<evidence type="ECO:0000256" key="5">
    <source>
        <dbReference type="ARBA" id="ARBA00023136"/>
    </source>
</evidence>
<evidence type="ECO:0000256" key="7">
    <source>
        <dbReference type="SAM" id="Phobius"/>
    </source>
</evidence>
<evidence type="ECO:0000256" key="4">
    <source>
        <dbReference type="ARBA" id="ARBA00022989"/>
    </source>
</evidence>
<evidence type="ECO:0000256" key="1">
    <source>
        <dbReference type="ARBA" id="ARBA00004141"/>
    </source>
</evidence>
<keyword evidence="5 7" id="KW-0472">Membrane</keyword>
<accession>A0A059C7U6</accession>
<reference evidence="8" key="1">
    <citation type="submission" date="2013-07" db="EMBL/GenBank/DDBJ databases">
        <title>The genome of Eucalyptus grandis.</title>
        <authorList>
            <person name="Schmutz J."/>
            <person name="Hayes R."/>
            <person name="Myburg A."/>
            <person name="Tuskan G."/>
            <person name="Grattapaglia D."/>
            <person name="Rokhsar D.S."/>
        </authorList>
    </citation>
    <scope>NUCLEOTIDE SEQUENCE</scope>
    <source>
        <tissue evidence="8">Leaf extractions</tissue>
    </source>
</reference>
<dbReference type="GO" id="GO:0016020">
    <property type="term" value="C:membrane"/>
    <property type="evidence" value="ECO:0007669"/>
    <property type="project" value="UniProtKB-SubCell"/>
</dbReference>
<sequence>MGDWPSALEEWLDYVLYGHDYAPEFTDHPLYPGQDLSKPSPAGTPRSPAAPSSPSQQSAPSSSPRFSGNSEHTTSSTSLPTTKPSSSGKSQHKTGSHLLEQQEEPLPENPRHSWERPLHPRQQENPVQMACRLVQYLANRLPIRSFFAFQVLSGISSFSNKSMTAVLVSVLAIVCFASCFTDSSDVHGGVYFRHVYIRLSDFVHAAMSTTVYAALVLSDRNVMDALYPCASGRLRLSLQWVRLAVVVFSALLLLIFPTYRQGVSFAVAGAGTSCGCDESLKGAREVKKANGLP</sequence>
<comment type="subcellular location">
    <subcellularLocation>
        <location evidence="1">Membrane</location>
        <topology evidence="1">Multi-pass membrane protein</topology>
    </subcellularLocation>
</comment>
<dbReference type="InterPro" id="IPR007770">
    <property type="entry name" value="DMP"/>
</dbReference>
<proteinExistence type="inferred from homology"/>
<evidence type="ECO:0000256" key="3">
    <source>
        <dbReference type="ARBA" id="ARBA00022692"/>
    </source>
</evidence>
<dbReference type="EMBL" id="KK198757">
    <property type="protein sequence ID" value="KCW74523.1"/>
    <property type="molecule type" value="Genomic_DNA"/>
</dbReference>
<evidence type="ECO:0000256" key="2">
    <source>
        <dbReference type="ARBA" id="ARBA00008707"/>
    </source>
</evidence>
<dbReference type="STRING" id="71139.A0A059C7U6"/>
<evidence type="ECO:0000313" key="8">
    <source>
        <dbReference type="EMBL" id="KCW74523.1"/>
    </source>
</evidence>
<comment type="similarity">
    <text evidence="2">Belongs to the plant DMP1 protein family.</text>
</comment>
<keyword evidence="4 7" id="KW-1133">Transmembrane helix</keyword>
<dbReference type="GO" id="GO:0010256">
    <property type="term" value="P:endomembrane system organization"/>
    <property type="evidence" value="ECO:0000318"/>
    <property type="project" value="GO_Central"/>
</dbReference>
<dbReference type="GO" id="GO:0005737">
    <property type="term" value="C:cytoplasm"/>
    <property type="evidence" value="ECO:0007669"/>
    <property type="project" value="UniProtKB-ARBA"/>
</dbReference>
<feature type="compositionally biased region" description="Low complexity" evidence="6">
    <location>
        <begin position="39"/>
        <end position="89"/>
    </location>
</feature>
<feature type="region of interest" description="Disordered" evidence="6">
    <location>
        <begin position="22"/>
        <end position="122"/>
    </location>
</feature>
<dbReference type="PANTHER" id="PTHR31621">
    <property type="entry name" value="PROTEIN DMP3"/>
    <property type="match status" value="1"/>
</dbReference>
<dbReference type="AlphaFoldDB" id="A0A059C7U6"/>
<dbReference type="Gramene" id="KCW74523">
    <property type="protein sequence ID" value="KCW74523"/>
    <property type="gene ID" value="EUGRSUZ_E03238"/>
</dbReference>
<dbReference type="Pfam" id="PF05078">
    <property type="entry name" value="DUF679"/>
    <property type="match status" value="2"/>
</dbReference>
<feature type="transmembrane region" description="Helical" evidence="7">
    <location>
        <begin position="165"/>
        <end position="183"/>
    </location>
</feature>